<keyword evidence="2" id="KW-1185">Reference proteome</keyword>
<dbReference type="Proteomes" id="UP001165366">
    <property type="component" value="Unassembled WGS sequence"/>
</dbReference>
<protein>
    <submittedName>
        <fullName evidence="1">Uncharacterized protein</fullName>
    </submittedName>
</protein>
<reference evidence="1" key="1">
    <citation type="submission" date="2022-01" db="EMBL/GenBank/DDBJ databases">
        <authorList>
            <person name="Wang Y."/>
        </authorList>
    </citation>
    <scope>NUCLEOTIDE SEQUENCE</scope>
    <source>
        <strain evidence="1">WB101</strain>
    </source>
</reference>
<proteinExistence type="predicted"/>
<organism evidence="1 2">
    <name type="scientific">Rhodohalobacter sulfatireducens</name>
    <dbReference type="NCBI Taxonomy" id="2911366"/>
    <lineage>
        <taxon>Bacteria</taxon>
        <taxon>Pseudomonadati</taxon>
        <taxon>Balneolota</taxon>
        <taxon>Balneolia</taxon>
        <taxon>Balneolales</taxon>
        <taxon>Balneolaceae</taxon>
        <taxon>Rhodohalobacter</taxon>
    </lineage>
</organism>
<dbReference type="EMBL" id="JAKLWS010000001">
    <property type="protein sequence ID" value="MCG2587137.1"/>
    <property type="molecule type" value="Genomic_DNA"/>
</dbReference>
<evidence type="ECO:0000313" key="1">
    <source>
        <dbReference type="EMBL" id="MCG2587137.1"/>
    </source>
</evidence>
<evidence type="ECO:0000313" key="2">
    <source>
        <dbReference type="Proteomes" id="UP001165366"/>
    </source>
</evidence>
<comment type="caution">
    <text evidence="1">The sequence shown here is derived from an EMBL/GenBank/DDBJ whole genome shotgun (WGS) entry which is preliminary data.</text>
</comment>
<accession>A0ABS9K8K4</accession>
<gene>
    <name evidence="1" type="ORF">L6773_01070</name>
</gene>
<dbReference type="RefSeq" id="WP_237851983.1">
    <property type="nucleotide sequence ID" value="NZ_JAKLWS010000001.1"/>
</dbReference>
<sequence length="96" mass="11210">MKFKNTKLQRIDFGDEPADQYYCLVNLKVSPNGLDLGKMRLTNPRNIDQEFRQQGMLMMFTGEEIESLINRGDLDRENLHESLYQLALDEGVIKEE</sequence>
<name>A0ABS9K8K4_9BACT</name>
<reference evidence="1" key="2">
    <citation type="submission" date="2024-05" db="EMBL/GenBank/DDBJ databases">
        <title>Rhodohalobacter halophilus gen. nov., sp. nov., a moderately halophilic member of the family Balneolaceae.</title>
        <authorList>
            <person name="Xia J."/>
        </authorList>
    </citation>
    <scope>NUCLEOTIDE SEQUENCE</scope>
    <source>
        <strain evidence="1">WB101</strain>
    </source>
</reference>